<proteinExistence type="predicted"/>
<gene>
    <name evidence="2" type="ORF">MAUB_31090</name>
</gene>
<accession>A0ABM7IF17</accession>
<keyword evidence="3" id="KW-1185">Reference proteome</keyword>
<evidence type="ECO:0000313" key="3">
    <source>
        <dbReference type="Proteomes" id="UP000465609"/>
    </source>
</evidence>
<protein>
    <submittedName>
        <fullName evidence="2">Uncharacterized protein</fullName>
    </submittedName>
</protein>
<name>A0ABM7IF17_9MYCO</name>
<dbReference type="EMBL" id="AP022577">
    <property type="protein sequence ID" value="BBX85236.1"/>
    <property type="molecule type" value="Genomic_DNA"/>
</dbReference>
<reference evidence="2 3" key="1">
    <citation type="journal article" date="2019" name="Emerg. Microbes Infect.">
        <title>Comprehensive subspecies identification of 175 nontuberculous mycobacteria species based on 7547 genomic profiles.</title>
        <authorList>
            <person name="Matsumoto Y."/>
            <person name="Kinjo T."/>
            <person name="Motooka D."/>
            <person name="Nabeya D."/>
            <person name="Jung N."/>
            <person name="Uechi K."/>
            <person name="Horii T."/>
            <person name="Iida T."/>
            <person name="Fujita J."/>
            <person name="Nakamura S."/>
        </authorList>
    </citation>
    <scope>NUCLEOTIDE SEQUENCE [LARGE SCALE GENOMIC DNA]</scope>
    <source>
        <strain evidence="2 3">JCM 15296</strain>
    </source>
</reference>
<sequence length="54" mass="5716">MSVARSTLFPDLARNEPSLDQDAGTRIESIATQGIYYTDAGGVTGAFQGVVRLV</sequence>
<evidence type="ECO:0000313" key="2">
    <source>
        <dbReference type="EMBL" id="BBX85236.1"/>
    </source>
</evidence>
<feature type="region of interest" description="Disordered" evidence="1">
    <location>
        <begin position="1"/>
        <end position="21"/>
    </location>
</feature>
<dbReference type="Proteomes" id="UP000465609">
    <property type="component" value="Chromosome"/>
</dbReference>
<organism evidence="2 3">
    <name type="scientific">Mycolicibacterium aubagnense</name>
    <dbReference type="NCBI Taxonomy" id="319707"/>
    <lineage>
        <taxon>Bacteria</taxon>
        <taxon>Bacillati</taxon>
        <taxon>Actinomycetota</taxon>
        <taxon>Actinomycetes</taxon>
        <taxon>Mycobacteriales</taxon>
        <taxon>Mycobacteriaceae</taxon>
        <taxon>Mycolicibacterium</taxon>
    </lineage>
</organism>
<evidence type="ECO:0000256" key="1">
    <source>
        <dbReference type="SAM" id="MobiDB-lite"/>
    </source>
</evidence>